<protein>
    <submittedName>
        <fullName evidence="1">Uncharacterized protein</fullName>
    </submittedName>
</protein>
<reference evidence="1" key="1">
    <citation type="journal article" date="2021" name="Nat. Commun.">
        <title>Genetic determinants of endophytism in the Arabidopsis root mycobiome.</title>
        <authorList>
            <person name="Mesny F."/>
            <person name="Miyauchi S."/>
            <person name="Thiergart T."/>
            <person name="Pickel B."/>
            <person name="Atanasova L."/>
            <person name="Karlsson M."/>
            <person name="Huettel B."/>
            <person name="Barry K.W."/>
            <person name="Haridas S."/>
            <person name="Chen C."/>
            <person name="Bauer D."/>
            <person name="Andreopoulos W."/>
            <person name="Pangilinan J."/>
            <person name="LaButti K."/>
            <person name="Riley R."/>
            <person name="Lipzen A."/>
            <person name="Clum A."/>
            <person name="Drula E."/>
            <person name="Henrissat B."/>
            <person name="Kohler A."/>
            <person name="Grigoriev I.V."/>
            <person name="Martin F.M."/>
            <person name="Hacquard S."/>
        </authorList>
    </citation>
    <scope>NUCLEOTIDE SEQUENCE</scope>
    <source>
        <strain evidence="1">MPI-CAGE-AT-0021</strain>
    </source>
</reference>
<evidence type="ECO:0000313" key="1">
    <source>
        <dbReference type="EMBL" id="KAH7129886.1"/>
    </source>
</evidence>
<dbReference type="Proteomes" id="UP000717696">
    <property type="component" value="Unassembled WGS sequence"/>
</dbReference>
<evidence type="ECO:0000313" key="2">
    <source>
        <dbReference type="Proteomes" id="UP000717696"/>
    </source>
</evidence>
<dbReference type="EMBL" id="JAGMUU010000020">
    <property type="protein sequence ID" value="KAH7129886.1"/>
    <property type="molecule type" value="Genomic_DNA"/>
</dbReference>
<name>A0A9P9IRK3_9HYPO</name>
<sequence>MFEIESSDEQLSDEQLSDEPGLTLTGYENWRSWKSQFILKAQSLGLWEYIDPDNKNPPAFMAQPVPPDINATMRLLKEAESSDAKGKAKSTTAFDEYEGLRDYYKCQKRLYEDEMKSVRTLKIWVLMTVESHIQCRECASDTDLRVWYSNLLGTYDATALHLAKSKAIYAWNAFFYTAPCVPRDPMKWVDNFVNVMNEALLADLPLTDCVLVWYIPVRQLAEPFLGDAPMVWQLHCEIIIEEAEEVLGGPEGGEGGSPTTGRDRLRAPCAELARNCTLYHDVSASLGDDLPSWFKENDATTKTAPRDFAFGTGLME</sequence>
<proteinExistence type="predicted"/>
<gene>
    <name evidence="1" type="ORF">B0J13DRAFT_529960</name>
</gene>
<accession>A0A9P9IRK3</accession>
<dbReference type="OrthoDB" id="5034228at2759"/>
<dbReference type="AlphaFoldDB" id="A0A9P9IRK3"/>
<comment type="caution">
    <text evidence="1">The sequence shown here is derived from an EMBL/GenBank/DDBJ whole genome shotgun (WGS) entry which is preliminary data.</text>
</comment>
<keyword evidence="2" id="KW-1185">Reference proteome</keyword>
<organism evidence="1 2">
    <name type="scientific">Dactylonectria estremocensis</name>
    <dbReference type="NCBI Taxonomy" id="1079267"/>
    <lineage>
        <taxon>Eukaryota</taxon>
        <taxon>Fungi</taxon>
        <taxon>Dikarya</taxon>
        <taxon>Ascomycota</taxon>
        <taxon>Pezizomycotina</taxon>
        <taxon>Sordariomycetes</taxon>
        <taxon>Hypocreomycetidae</taxon>
        <taxon>Hypocreales</taxon>
        <taxon>Nectriaceae</taxon>
        <taxon>Dactylonectria</taxon>
    </lineage>
</organism>